<dbReference type="GO" id="GO:0006355">
    <property type="term" value="P:regulation of DNA-templated transcription"/>
    <property type="evidence" value="ECO:0007669"/>
    <property type="project" value="InterPro"/>
</dbReference>
<keyword evidence="4" id="KW-0238">DNA-binding</keyword>
<evidence type="ECO:0008006" key="10">
    <source>
        <dbReference type="Google" id="ProtNLM"/>
    </source>
</evidence>
<evidence type="ECO:0000259" key="7">
    <source>
        <dbReference type="PROSITE" id="PS51372"/>
    </source>
</evidence>
<evidence type="ECO:0000313" key="8">
    <source>
        <dbReference type="EMBL" id="RSU00621.1"/>
    </source>
</evidence>
<keyword evidence="1" id="KW-0808">Transferase</keyword>
<dbReference type="Gene3D" id="1.10.1790.10">
    <property type="entry name" value="PRD domain"/>
    <property type="match status" value="1"/>
</dbReference>
<evidence type="ECO:0000259" key="6">
    <source>
        <dbReference type="PROSITE" id="PS51096"/>
    </source>
</evidence>
<dbReference type="GO" id="GO:0016740">
    <property type="term" value="F:transferase activity"/>
    <property type="evidence" value="ECO:0007669"/>
    <property type="project" value="UniProtKB-KW"/>
</dbReference>
<dbReference type="OrthoDB" id="1632886at2"/>
<dbReference type="Proteomes" id="UP000287857">
    <property type="component" value="Unassembled WGS sequence"/>
</dbReference>
<gene>
    <name evidence="8" type="ORF">CBF37_01005</name>
</gene>
<keyword evidence="3" id="KW-0067">ATP-binding</keyword>
<dbReference type="EMBL" id="NGJS01000001">
    <property type="protein sequence ID" value="RSU00621.1"/>
    <property type="molecule type" value="Genomic_DNA"/>
</dbReference>
<organism evidence="8 9">
    <name type="scientific">Vagococcus vulneris</name>
    <dbReference type="NCBI Taxonomy" id="1977869"/>
    <lineage>
        <taxon>Bacteria</taxon>
        <taxon>Bacillati</taxon>
        <taxon>Bacillota</taxon>
        <taxon>Bacilli</taxon>
        <taxon>Lactobacillales</taxon>
        <taxon>Enterococcaceae</taxon>
        <taxon>Vagococcus</taxon>
    </lineage>
</organism>
<dbReference type="PROSITE" id="PS51096">
    <property type="entry name" value="PTS_EIIA_TYPE_4"/>
    <property type="match status" value="1"/>
</dbReference>
<dbReference type="SUPFAM" id="SSF63520">
    <property type="entry name" value="PTS-regulatory domain, PRD"/>
    <property type="match status" value="1"/>
</dbReference>
<dbReference type="Pfam" id="PF03610">
    <property type="entry name" value="EIIA-man"/>
    <property type="match status" value="1"/>
</dbReference>
<keyword evidence="2" id="KW-0547">Nucleotide-binding</keyword>
<dbReference type="PANTHER" id="PTHR32071">
    <property type="entry name" value="TRANSCRIPTIONAL REGULATORY PROTEIN"/>
    <property type="match status" value="1"/>
</dbReference>
<dbReference type="PROSITE" id="PS50045">
    <property type="entry name" value="SIGMA54_INTERACT_4"/>
    <property type="match status" value="1"/>
</dbReference>
<name>A0A430A2F5_9ENTE</name>
<accession>A0A430A2F5</accession>
<dbReference type="InterPro" id="IPR036390">
    <property type="entry name" value="WH_DNA-bd_sf"/>
</dbReference>
<feature type="domain" description="PTS EIIA type-4" evidence="6">
    <location>
        <begin position="569"/>
        <end position="693"/>
    </location>
</feature>
<dbReference type="InterPro" id="IPR036662">
    <property type="entry name" value="PTS_EIIA_man-typ_sf"/>
</dbReference>
<dbReference type="InterPro" id="IPR004701">
    <property type="entry name" value="PTS_EIIA_man-typ"/>
</dbReference>
<evidence type="ECO:0000313" key="9">
    <source>
        <dbReference type="Proteomes" id="UP000287857"/>
    </source>
</evidence>
<dbReference type="AlphaFoldDB" id="A0A430A2F5"/>
<dbReference type="PROSITE" id="PS51372">
    <property type="entry name" value="PRD_2"/>
    <property type="match status" value="1"/>
</dbReference>
<dbReference type="InterPro" id="IPR036634">
    <property type="entry name" value="PRD_sf"/>
</dbReference>
<dbReference type="Pfam" id="PF00158">
    <property type="entry name" value="Sigma54_activat"/>
    <property type="match status" value="1"/>
</dbReference>
<evidence type="ECO:0000256" key="1">
    <source>
        <dbReference type="ARBA" id="ARBA00022679"/>
    </source>
</evidence>
<dbReference type="GO" id="GO:0003677">
    <property type="term" value="F:DNA binding"/>
    <property type="evidence" value="ECO:0007669"/>
    <property type="project" value="UniProtKB-KW"/>
</dbReference>
<sequence length="830" mass="94849">MKNLSRKQKILQAVKVDTQNQLLMYHTINNGVTTQMIGEKLSIDRSNTSRELNTLVKEGILIKIKGKPTQYLSKEEIENFFNIQLNATKFNSISEILRFENSIETNSREAFKELIGWDESLKEAITKSKASILYPPNGLATLITGESGVGKSLFAEKMYSFGVQKEVIKPTSPFITFNCADYADNQELLLSQLFGYVKGSFTGALEDKEGLVGIADGGVLFLDEVHRLSDKGQEMLFSLMDHGEYRKLGQVGESSKSKVRIIAATTEKPSEVMLNTFLRRIPVHIRLVSLNEKSIKERFELISYFFEREAQSIKQNIFLSRDILTFFLLGKFKGNIGNLKSNIQFACAGAFLRFISENTRSVVIELEDVSTSLVEQGYLTDFEDKKFIYKLSNTLEYSFTKESKVYSILDQDYYSISEVKIRDFYEKENSDEQAKQNLKDEILQYMNKLANDYSRLLESQNEMTENTTVLETIINKKIKDTVSSTLAPYLKDKEKVIHVSQLLAYHVGKLIPKEKSPGEFVSHSPSEKMTQEIFEKIETESNCFYSIVDKRFFSGILERMVQEGNPNSKIGIVIIMHGDSTASSMAKTVNQLLQVQHAKAIDMVLTEDIDNVYKKTKELVLEINEGDGVLILGDMGSILSFGNKLQTELGIQIRTLDRISTPIAIEATNYVLSSKDTIDVIYSKLLQENRGSNTLKKNEEHRYFDQVLIDNLSRILSFIDPEKVFDISNYALKIILEKNNLNLSEEFLVKFIFHCSCMVERSFTEEVLNYENPKRLFKKYPNLYHSVIEAFEGIEEYFGLKIAIEEVANVMDMIIHEYPNNLVLTHIHDE</sequence>
<dbReference type="SMART" id="SM00382">
    <property type="entry name" value="AAA"/>
    <property type="match status" value="1"/>
</dbReference>
<dbReference type="SUPFAM" id="SSF46785">
    <property type="entry name" value="Winged helix' DNA-binding domain"/>
    <property type="match status" value="1"/>
</dbReference>
<dbReference type="GO" id="GO:0005524">
    <property type="term" value="F:ATP binding"/>
    <property type="evidence" value="ECO:0007669"/>
    <property type="project" value="UniProtKB-KW"/>
</dbReference>
<dbReference type="GO" id="GO:0009401">
    <property type="term" value="P:phosphoenolpyruvate-dependent sugar phosphotransferase system"/>
    <property type="evidence" value="ECO:0007669"/>
    <property type="project" value="InterPro"/>
</dbReference>
<evidence type="ECO:0000256" key="4">
    <source>
        <dbReference type="ARBA" id="ARBA00023125"/>
    </source>
</evidence>
<feature type="domain" description="PRD" evidence="7">
    <location>
        <begin position="719"/>
        <end position="824"/>
    </location>
</feature>
<dbReference type="PANTHER" id="PTHR32071:SF38">
    <property type="entry name" value="PSP OPERON TRANSCRIPTIONAL ACTIVATOR"/>
    <property type="match status" value="1"/>
</dbReference>
<dbReference type="InterPro" id="IPR002078">
    <property type="entry name" value="Sigma_54_int"/>
</dbReference>
<dbReference type="RefSeq" id="WP_002350281.1">
    <property type="nucleotide sequence ID" value="NZ_NGJS01000001.1"/>
</dbReference>
<reference evidence="8 9" key="1">
    <citation type="submission" date="2017-05" db="EMBL/GenBank/DDBJ databases">
        <title>Vagococcus spp. assemblies.</title>
        <authorList>
            <person name="Gulvik C.A."/>
        </authorList>
    </citation>
    <scope>NUCLEOTIDE SEQUENCE [LARGE SCALE GENOMIC DNA]</scope>
    <source>
        <strain evidence="8 9">SS1995</strain>
    </source>
</reference>
<proteinExistence type="predicted"/>
<evidence type="ECO:0000256" key="3">
    <source>
        <dbReference type="ARBA" id="ARBA00022840"/>
    </source>
</evidence>
<dbReference type="InterPro" id="IPR003593">
    <property type="entry name" value="AAA+_ATPase"/>
</dbReference>
<feature type="domain" description="Sigma-54 factor interaction" evidence="5">
    <location>
        <begin position="114"/>
        <end position="348"/>
    </location>
</feature>
<dbReference type="GO" id="GO:0016020">
    <property type="term" value="C:membrane"/>
    <property type="evidence" value="ECO:0007669"/>
    <property type="project" value="InterPro"/>
</dbReference>
<dbReference type="SUPFAM" id="SSF52540">
    <property type="entry name" value="P-loop containing nucleoside triphosphate hydrolases"/>
    <property type="match status" value="1"/>
</dbReference>
<dbReference type="InterPro" id="IPR027417">
    <property type="entry name" value="P-loop_NTPase"/>
</dbReference>
<comment type="caution">
    <text evidence="8">The sequence shown here is derived from an EMBL/GenBank/DDBJ whole genome shotgun (WGS) entry which is preliminary data.</text>
</comment>
<dbReference type="SUPFAM" id="SSF53062">
    <property type="entry name" value="PTS system fructose IIA component-like"/>
    <property type="match status" value="1"/>
</dbReference>
<evidence type="ECO:0000256" key="2">
    <source>
        <dbReference type="ARBA" id="ARBA00022741"/>
    </source>
</evidence>
<protein>
    <recommendedName>
        <fullName evidence="10">Transcription antiterminator BglG</fullName>
    </recommendedName>
</protein>
<dbReference type="Gene3D" id="3.40.50.300">
    <property type="entry name" value="P-loop containing nucleotide triphosphate hydrolases"/>
    <property type="match status" value="1"/>
</dbReference>
<keyword evidence="9" id="KW-1185">Reference proteome</keyword>
<dbReference type="CDD" id="cd00009">
    <property type="entry name" value="AAA"/>
    <property type="match status" value="1"/>
</dbReference>
<evidence type="ECO:0000259" key="5">
    <source>
        <dbReference type="PROSITE" id="PS50045"/>
    </source>
</evidence>
<dbReference type="Gene3D" id="3.40.50.510">
    <property type="entry name" value="Phosphotransferase system, mannose-type IIA component"/>
    <property type="match status" value="1"/>
</dbReference>
<dbReference type="InterPro" id="IPR011608">
    <property type="entry name" value="PRD"/>
</dbReference>
<dbReference type="Pfam" id="PF00874">
    <property type="entry name" value="PRD"/>
    <property type="match status" value="1"/>
</dbReference>